<keyword evidence="1" id="KW-0004">4Fe-4S</keyword>
<dbReference type="InterPro" id="IPR051536">
    <property type="entry name" value="UDG_Type-4/5"/>
</dbReference>
<dbReference type="EMBL" id="QYUL01000001">
    <property type="protein sequence ID" value="RJF84405.1"/>
    <property type="molecule type" value="Genomic_DNA"/>
</dbReference>
<evidence type="ECO:0000313" key="10">
    <source>
        <dbReference type="Proteomes" id="UP000283458"/>
    </source>
</evidence>
<keyword evidence="10" id="KW-1185">Reference proteome</keyword>
<accession>A0A418W2Z8</accession>
<dbReference type="GO" id="GO:0006281">
    <property type="term" value="P:DNA repair"/>
    <property type="evidence" value="ECO:0007669"/>
    <property type="project" value="UniProtKB-KW"/>
</dbReference>
<proteinExistence type="predicted"/>
<keyword evidence="5" id="KW-0408">Iron</keyword>
<evidence type="ECO:0000313" key="9">
    <source>
        <dbReference type="EMBL" id="RJF84405.1"/>
    </source>
</evidence>
<dbReference type="RefSeq" id="WP_119830053.1">
    <property type="nucleotide sequence ID" value="NZ_QYUL01000001.1"/>
</dbReference>
<feature type="domain" description="Uracil-DNA glycosylase-like" evidence="8">
    <location>
        <begin position="17"/>
        <end position="197"/>
    </location>
</feature>
<dbReference type="InterPro" id="IPR036895">
    <property type="entry name" value="Uracil-DNA_glycosylase-like_sf"/>
</dbReference>
<comment type="caution">
    <text evidence="9">The sequence shown here is derived from an EMBL/GenBank/DDBJ whole genome shotgun (WGS) entry which is preliminary data.</text>
</comment>
<reference evidence="9 10" key="1">
    <citation type="submission" date="2018-09" db="EMBL/GenBank/DDBJ databases">
        <authorList>
            <person name="Zhu H."/>
        </authorList>
    </citation>
    <scope>NUCLEOTIDE SEQUENCE [LARGE SCALE GENOMIC DNA]</scope>
    <source>
        <strain evidence="9 10">K2W22B-5</strain>
    </source>
</reference>
<dbReference type="Gene3D" id="3.40.470.10">
    <property type="entry name" value="Uracil-DNA glycosylase-like domain"/>
    <property type="match status" value="1"/>
</dbReference>
<dbReference type="SMART" id="SM00986">
    <property type="entry name" value="UDG"/>
    <property type="match status" value="1"/>
</dbReference>
<name>A0A418W2Z8_9PROT</name>
<evidence type="ECO:0000256" key="4">
    <source>
        <dbReference type="ARBA" id="ARBA00022801"/>
    </source>
</evidence>
<keyword evidence="3" id="KW-0227">DNA damage</keyword>
<gene>
    <name evidence="9" type="ORF">D3877_07570</name>
</gene>
<keyword evidence="2" id="KW-0479">Metal-binding</keyword>
<protein>
    <submittedName>
        <fullName evidence="9">Uracil-DNA glycosylase</fullName>
    </submittedName>
</protein>
<evidence type="ECO:0000256" key="3">
    <source>
        <dbReference type="ARBA" id="ARBA00022763"/>
    </source>
</evidence>
<dbReference type="AlphaFoldDB" id="A0A418W2Z8"/>
<dbReference type="CDD" id="cd10030">
    <property type="entry name" value="UDG-F4_TTUDGA_SPO1dp_like"/>
    <property type="match status" value="1"/>
</dbReference>
<evidence type="ECO:0000256" key="7">
    <source>
        <dbReference type="ARBA" id="ARBA00023204"/>
    </source>
</evidence>
<organism evidence="9 10">
    <name type="scientific">Azospirillum cavernae</name>
    <dbReference type="NCBI Taxonomy" id="2320860"/>
    <lineage>
        <taxon>Bacteria</taxon>
        <taxon>Pseudomonadati</taxon>
        <taxon>Pseudomonadota</taxon>
        <taxon>Alphaproteobacteria</taxon>
        <taxon>Rhodospirillales</taxon>
        <taxon>Azospirillaceae</taxon>
        <taxon>Azospirillum</taxon>
    </lineage>
</organism>
<dbReference type="Proteomes" id="UP000283458">
    <property type="component" value="Unassembled WGS sequence"/>
</dbReference>
<keyword evidence="6" id="KW-0411">Iron-sulfur</keyword>
<dbReference type="GO" id="GO:0097506">
    <property type="term" value="F:deaminated base DNA N-glycosylase activity"/>
    <property type="evidence" value="ECO:0007669"/>
    <property type="project" value="UniProtKB-ARBA"/>
</dbReference>
<dbReference type="GO" id="GO:0051539">
    <property type="term" value="F:4 iron, 4 sulfur cluster binding"/>
    <property type="evidence" value="ECO:0007669"/>
    <property type="project" value="UniProtKB-KW"/>
</dbReference>
<dbReference type="Pfam" id="PF03167">
    <property type="entry name" value="UDG"/>
    <property type="match status" value="1"/>
</dbReference>
<dbReference type="InterPro" id="IPR005122">
    <property type="entry name" value="Uracil-DNA_glycosylase-like"/>
</dbReference>
<dbReference type="PANTHER" id="PTHR33693:SF1">
    <property type="entry name" value="TYPE-4 URACIL-DNA GLYCOSYLASE"/>
    <property type="match status" value="1"/>
</dbReference>
<dbReference type="OrthoDB" id="5290748at2"/>
<keyword evidence="7" id="KW-0234">DNA repair</keyword>
<dbReference type="SMART" id="SM00987">
    <property type="entry name" value="UreE_C"/>
    <property type="match status" value="1"/>
</dbReference>
<evidence type="ECO:0000256" key="5">
    <source>
        <dbReference type="ARBA" id="ARBA00023004"/>
    </source>
</evidence>
<evidence type="ECO:0000256" key="6">
    <source>
        <dbReference type="ARBA" id="ARBA00023014"/>
    </source>
</evidence>
<evidence type="ECO:0000256" key="2">
    <source>
        <dbReference type="ARBA" id="ARBA00022723"/>
    </source>
</evidence>
<evidence type="ECO:0000256" key="1">
    <source>
        <dbReference type="ARBA" id="ARBA00022485"/>
    </source>
</evidence>
<dbReference type="SUPFAM" id="SSF52141">
    <property type="entry name" value="Uracil-DNA glycosylase-like"/>
    <property type="match status" value="1"/>
</dbReference>
<keyword evidence="4" id="KW-0378">Hydrolase</keyword>
<dbReference type="PANTHER" id="PTHR33693">
    <property type="entry name" value="TYPE-5 URACIL-DNA GLYCOSYLASE"/>
    <property type="match status" value="1"/>
</dbReference>
<dbReference type="GO" id="GO:0046872">
    <property type="term" value="F:metal ion binding"/>
    <property type="evidence" value="ECO:0007669"/>
    <property type="project" value="UniProtKB-KW"/>
</dbReference>
<sequence length="205" mass="22302">MTNPALQDLPFADYQFPTRHVDGPRVAIVGEAPGAEEARLGMPFVGRSGRMLDEGLAAAGIARGECLVANVFRRQPPGNKVGHFFASRARAKREGRALDERWGVFGTSDRLLADYAGEIVHLRDALAAFAPRVIIAVGRTPTWALTGRNGILSLRGTPLPCRLLDGVLDGVEVVPTFHPSYLMRGNWPEVPVFHDDLRLARSRAG</sequence>
<evidence type="ECO:0000259" key="8">
    <source>
        <dbReference type="SMART" id="SM00986"/>
    </source>
</evidence>